<dbReference type="EMBL" id="ADBL01000908">
    <property type="status" value="NOT_ANNOTATED_CDS"/>
    <property type="molecule type" value="Genomic_DNA"/>
</dbReference>
<organism evidence="4 5">
    <name type="scientific">Magnaporthiopsis poae (strain ATCC 64411 / 73-15)</name>
    <name type="common">Kentucky bluegrass fungus</name>
    <name type="synonym">Magnaporthe poae</name>
    <dbReference type="NCBI Taxonomy" id="644358"/>
    <lineage>
        <taxon>Eukaryota</taxon>
        <taxon>Fungi</taxon>
        <taxon>Dikarya</taxon>
        <taxon>Ascomycota</taxon>
        <taxon>Pezizomycotina</taxon>
        <taxon>Sordariomycetes</taxon>
        <taxon>Sordariomycetidae</taxon>
        <taxon>Magnaporthales</taxon>
        <taxon>Magnaporthaceae</taxon>
        <taxon>Magnaporthiopsis</taxon>
    </lineage>
</organism>
<protein>
    <submittedName>
        <fullName evidence="3 4">Uncharacterized protein</fullName>
    </submittedName>
</protein>
<proteinExistence type="predicted"/>
<dbReference type="OMA" id="AYFPLAN"/>
<reference evidence="3" key="1">
    <citation type="submission" date="2010-05" db="EMBL/GenBank/DDBJ databases">
        <title>The Genome Sequence of Magnaporthe poae strain ATCC 64411.</title>
        <authorList>
            <consortium name="The Broad Institute Genome Sequencing Platform"/>
            <consortium name="Broad Institute Genome Sequencing Center for Infectious Disease"/>
            <person name="Ma L.-J."/>
            <person name="Dead R."/>
            <person name="Young S."/>
            <person name="Zeng Q."/>
            <person name="Koehrsen M."/>
            <person name="Alvarado L."/>
            <person name="Berlin A."/>
            <person name="Chapman S.B."/>
            <person name="Chen Z."/>
            <person name="Freedman E."/>
            <person name="Gellesch M."/>
            <person name="Goldberg J."/>
            <person name="Griggs A."/>
            <person name="Gujja S."/>
            <person name="Heilman E.R."/>
            <person name="Heiman D."/>
            <person name="Hepburn T."/>
            <person name="Howarth C."/>
            <person name="Jen D."/>
            <person name="Larson L."/>
            <person name="Mehta T."/>
            <person name="Neiman D."/>
            <person name="Pearson M."/>
            <person name="Roberts A."/>
            <person name="Saif S."/>
            <person name="Shea T."/>
            <person name="Shenoy N."/>
            <person name="Sisk P."/>
            <person name="Stolte C."/>
            <person name="Sykes S."/>
            <person name="Walk T."/>
            <person name="White J."/>
            <person name="Yandava C."/>
            <person name="Haas B."/>
            <person name="Nusbaum C."/>
            <person name="Birren B."/>
        </authorList>
    </citation>
    <scope>NUCLEOTIDE SEQUENCE</scope>
    <source>
        <strain evidence="3">ATCC 64411</strain>
    </source>
</reference>
<keyword evidence="2" id="KW-0472">Membrane</keyword>
<reference evidence="4" key="5">
    <citation type="submission" date="2015-06" db="UniProtKB">
        <authorList>
            <consortium name="EnsemblFungi"/>
        </authorList>
    </citation>
    <scope>IDENTIFICATION</scope>
    <source>
        <strain evidence="4">ATCC 64411</strain>
    </source>
</reference>
<evidence type="ECO:0000313" key="5">
    <source>
        <dbReference type="Proteomes" id="UP000011715"/>
    </source>
</evidence>
<dbReference type="Proteomes" id="UP000011715">
    <property type="component" value="Unassembled WGS sequence"/>
</dbReference>
<evidence type="ECO:0000313" key="3">
    <source>
        <dbReference type="EMBL" id="KLU84799.1"/>
    </source>
</evidence>
<evidence type="ECO:0000256" key="1">
    <source>
        <dbReference type="SAM" id="MobiDB-lite"/>
    </source>
</evidence>
<evidence type="ECO:0000256" key="2">
    <source>
        <dbReference type="SAM" id="Phobius"/>
    </source>
</evidence>
<gene>
    <name evidence="3" type="ORF">MAPG_03835</name>
</gene>
<feature type="compositionally biased region" description="Polar residues" evidence="1">
    <location>
        <begin position="607"/>
        <end position="620"/>
    </location>
</feature>
<feature type="region of interest" description="Disordered" evidence="1">
    <location>
        <begin position="603"/>
        <end position="664"/>
    </location>
</feature>
<reference evidence="5" key="2">
    <citation type="submission" date="2010-05" db="EMBL/GenBank/DDBJ databases">
        <title>The genome sequence of Magnaporthe poae strain ATCC 64411.</title>
        <authorList>
            <person name="Ma L.-J."/>
            <person name="Dead R."/>
            <person name="Young S."/>
            <person name="Zeng Q."/>
            <person name="Koehrsen M."/>
            <person name="Alvarado L."/>
            <person name="Berlin A."/>
            <person name="Chapman S.B."/>
            <person name="Chen Z."/>
            <person name="Freedman E."/>
            <person name="Gellesch M."/>
            <person name="Goldberg J."/>
            <person name="Griggs A."/>
            <person name="Gujja S."/>
            <person name="Heilman E.R."/>
            <person name="Heiman D."/>
            <person name="Hepburn T."/>
            <person name="Howarth C."/>
            <person name="Jen D."/>
            <person name="Larson L."/>
            <person name="Mehta T."/>
            <person name="Neiman D."/>
            <person name="Pearson M."/>
            <person name="Roberts A."/>
            <person name="Saif S."/>
            <person name="Shea T."/>
            <person name="Shenoy N."/>
            <person name="Sisk P."/>
            <person name="Stolte C."/>
            <person name="Sykes S."/>
            <person name="Walk T."/>
            <person name="White J."/>
            <person name="Yandava C."/>
            <person name="Haas B."/>
            <person name="Nusbaum C."/>
            <person name="Birren B."/>
        </authorList>
    </citation>
    <scope>NUCLEOTIDE SEQUENCE [LARGE SCALE GENOMIC DNA]</scope>
    <source>
        <strain evidence="5">ATCC 64411 / 73-15</strain>
    </source>
</reference>
<feature type="transmembrane region" description="Helical" evidence="2">
    <location>
        <begin position="133"/>
        <end position="160"/>
    </location>
</feature>
<accession>A0A0C4DV35</accession>
<sequence length="664" mass="71532">MSSDVSATLGGNRYLLLTPFYMPSDRGAIWAVAFSSDSILFVSAGISVAFTAAFVYLWNIVRIMVLISSKGKGRRRYVALVTLWNSSEPGFAFQQMIAYSLRCCFAKISETPGTSKTQVDRVTERKELNRDRWYGIIATAFAFAVYGAGLTLGIIGPWLLEIGNVAPPQPSILFYPAEATDNREYFRRPGLQASGALRALGSVEAAEATVAKRTVLAITNQGGQMLRISYGYLLTGVDFGLQRAPHLELAVRGSCVTEYGWLATPAGNNSQAETYSLWRGNVNVTIPFGDADIRYAPRASFITRVAVPPDDGNVSFAIVVASAHRTSISSGSDPWYETELRPESAPPTNMNASFWIRRGRSVLSCWQQDNWTHGGQTVHRPGELYKLPGLNVPNLLLSVFKSAFNVPMLVALGTAGEDSALKSRIMSRNGVIDAEASSIIRDMQRLIVGSFVASRSVLVDTTMYGRRDLYDPANILLGPNGQPLDGAADFVISDPTIKTFSLGGIVAVSVASAFLLLLSLATAVARQFPGPQHDIKKPAPLQESPNVWARLRVLSADQLFRCVYEPGNNPLSDWRCTGLPGSEEVSLAACDKGKYCKGHITNRKAGSVTNPEAGSVTNPEAGSGGPEGGRGGQAIEEGGAVRLADLGPQSQEERGPCPEARHMV</sequence>
<feature type="transmembrane region" description="Helical" evidence="2">
    <location>
        <begin position="39"/>
        <end position="67"/>
    </location>
</feature>
<dbReference type="EnsemblFungi" id="MAPG_03835T0">
    <property type="protein sequence ID" value="MAPG_03835T0"/>
    <property type="gene ID" value="MAPG_03835"/>
</dbReference>
<name>A0A0C4DV35_MAGP6</name>
<evidence type="ECO:0000313" key="4">
    <source>
        <dbReference type="EnsemblFungi" id="MAPG_03835T0"/>
    </source>
</evidence>
<reference evidence="3" key="3">
    <citation type="submission" date="2011-03" db="EMBL/GenBank/DDBJ databases">
        <title>Annotation of Magnaporthe poae ATCC 64411.</title>
        <authorList>
            <person name="Ma L.-J."/>
            <person name="Dead R."/>
            <person name="Young S.K."/>
            <person name="Zeng Q."/>
            <person name="Gargeya S."/>
            <person name="Fitzgerald M."/>
            <person name="Haas B."/>
            <person name="Abouelleil A."/>
            <person name="Alvarado L."/>
            <person name="Arachchi H.M."/>
            <person name="Berlin A."/>
            <person name="Brown A."/>
            <person name="Chapman S.B."/>
            <person name="Chen Z."/>
            <person name="Dunbar C."/>
            <person name="Freedman E."/>
            <person name="Gearin G."/>
            <person name="Gellesch M."/>
            <person name="Goldberg J."/>
            <person name="Griggs A."/>
            <person name="Gujja S."/>
            <person name="Heiman D."/>
            <person name="Howarth C."/>
            <person name="Larson L."/>
            <person name="Lui A."/>
            <person name="MacDonald P.J.P."/>
            <person name="Mehta T."/>
            <person name="Montmayeur A."/>
            <person name="Murphy C."/>
            <person name="Neiman D."/>
            <person name="Pearson M."/>
            <person name="Priest M."/>
            <person name="Roberts A."/>
            <person name="Saif S."/>
            <person name="Shea T."/>
            <person name="Shenoy N."/>
            <person name="Sisk P."/>
            <person name="Stolte C."/>
            <person name="Sykes S."/>
            <person name="Yandava C."/>
            <person name="Wortman J."/>
            <person name="Nusbaum C."/>
            <person name="Birren B."/>
        </authorList>
    </citation>
    <scope>NUCLEOTIDE SEQUENCE</scope>
    <source>
        <strain evidence="3">ATCC 64411</strain>
    </source>
</reference>
<keyword evidence="2" id="KW-1133">Transmembrane helix</keyword>
<keyword evidence="2" id="KW-0812">Transmembrane</keyword>
<dbReference type="eggNOG" id="ENOG502SM13">
    <property type="taxonomic scope" value="Eukaryota"/>
</dbReference>
<dbReference type="OrthoDB" id="5337208at2759"/>
<dbReference type="VEuPathDB" id="FungiDB:MAPG_03835"/>
<reference evidence="4" key="4">
    <citation type="journal article" date="2015" name="G3 (Bethesda)">
        <title>Genome sequences of three phytopathogenic species of the Magnaporthaceae family of fungi.</title>
        <authorList>
            <person name="Okagaki L.H."/>
            <person name="Nunes C.C."/>
            <person name="Sailsbery J."/>
            <person name="Clay B."/>
            <person name="Brown D."/>
            <person name="John T."/>
            <person name="Oh Y."/>
            <person name="Young N."/>
            <person name="Fitzgerald M."/>
            <person name="Haas B.J."/>
            <person name="Zeng Q."/>
            <person name="Young S."/>
            <person name="Adiconis X."/>
            <person name="Fan L."/>
            <person name="Levin J.Z."/>
            <person name="Mitchell T.K."/>
            <person name="Okubara P.A."/>
            <person name="Farman M.L."/>
            <person name="Kohn L.M."/>
            <person name="Birren B."/>
            <person name="Ma L.-J."/>
            <person name="Dean R.A."/>
        </authorList>
    </citation>
    <scope>NUCLEOTIDE SEQUENCE</scope>
    <source>
        <strain evidence="4">ATCC 64411 / 73-15</strain>
    </source>
</reference>
<dbReference type="AlphaFoldDB" id="A0A0C4DV35"/>
<dbReference type="STRING" id="644358.A0A0C4DV35"/>
<keyword evidence="5" id="KW-1185">Reference proteome</keyword>
<feature type="compositionally biased region" description="Gly residues" evidence="1">
    <location>
        <begin position="622"/>
        <end position="632"/>
    </location>
</feature>
<dbReference type="EMBL" id="GL876968">
    <property type="protein sequence ID" value="KLU84799.1"/>
    <property type="molecule type" value="Genomic_DNA"/>
</dbReference>
<feature type="compositionally biased region" description="Basic and acidic residues" evidence="1">
    <location>
        <begin position="651"/>
        <end position="664"/>
    </location>
</feature>